<dbReference type="PANTHER" id="PTHR31157">
    <property type="entry name" value="SCP DOMAIN-CONTAINING PROTEIN"/>
    <property type="match status" value="1"/>
</dbReference>
<dbReference type="Pfam" id="PF00188">
    <property type="entry name" value="CAP"/>
    <property type="match status" value="2"/>
</dbReference>
<dbReference type="InterPro" id="IPR014044">
    <property type="entry name" value="CAP_dom"/>
</dbReference>
<gene>
    <name evidence="2" type="ORF">SAMN05660686_03700</name>
</gene>
<evidence type="ECO:0000259" key="1">
    <source>
        <dbReference type="Pfam" id="PF00188"/>
    </source>
</evidence>
<keyword evidence="3" id="KW-1185">Reference proteome</keyword>
<dbReference type="AlphaFoldDB" id="A0A8G2EXI8"/>
<dbReference type="PANTHER" id="PTHR31157:SF1">
    <property type="entry name" value="SCP DOMAIN-CONTAINING PROTEIN"/>
    <property type="match status" value="1"/>
</dbReference>
<organism evidence="2 3">
    <name type="scientific">Thalassobaculum litoreum DSM 18839</name>
    <dbReference type="NCBI Taxonomy" id="1123362"/>
    <lineage>
        <taxon>Bacteria</taxon>
        <taxon>Pseudomonadati</taxon>
        <taxon>Pseudomonadota</taxon>
        <taxon>Alphaproteobacteria</taxon>
        <taxon>Rhodospirillales</taxon>
        <taxon>Thalassobaculaceae</taxon>
        <taxon>Thalassobaculum</taxon>
    </lineage>
</organism>
<dbReference type="CDD" id="cd05379">
    <property type="entry name" value="CAP_bacterial"/>
    <property type="match status" value="1"/>
</dbReference>
<proteinExistence type="predicted"/>
<reference evidence="2 3" key="1">
    <citation type="submission" date="2016-10" db="EMBL/GenBank/DDBJ databases">
        <authorList>
            <person name="Varghese N."/>
            <person name="Submissions S."/>
        </authorList>
    </citation>
    <scope>NUCLEOTIDE SEQUENCE [LARGE SCALE GENOMIC DNA]</scope>
    <source>
        <strain evidence="2 3">DSM 18839</strain>
    </source>
</reference>
<comment type="caution">
    <text evidence="2">The sequence shown here is derived from an EMBL/GenBank/DDBJ whole genome shotgun (WGS) entry which is preliminary data.</text>
</comment>
<evidence type="ECO:0000313" key="3">
    <source>
        <dbReference type="Proteomes" id="UP000198615"/>
    </source>
</evidence>
<dbReference type="Proteomes" id="UP000198615">
    <property type="component" value="Unassembled WGS sequence"/>
</dbReference>
<dbReference type="Gene3D" id="3.40.33.10">
    <property type="entry name" value="CAP"/>
    <property type="match status" value="2"/>
</dbReference>
<protein>
    <submittedName>
        <fullName evidence="2">Cysteine-rich secretory protein family protein</fullName>
    </submittedName>
</protein>
<dbReference type="InterPro" id="IPR035940">
    <property type="entry name" value="CAP_sf"/>
</dbReference>
<dbReference type="SUPFAM" id="SSF55797">
    <property type="entry name" value="PR-1-like"/>
    <property type="match status" value="1"/>
</dbReference>
<sequence length="279" mass="29653">MAALPAHADARAELIGALNQDRQSRGLPALVEAPALMQAAEAHVGDMVERGYVGVHAPDGTDAGIWLQRAGVQTPVFSAVAVSNLPEHWNLAKAVLRTQSMADVLQWPGPVKIGVGFHEKMFRLADGGLTAEAWSIIVAQDTPAPVTDAVAELLRQINAARARKGIDPVRINDKLMRAAEMQAEDMAANSYIGHGSPGGPDLIDRVKAVGYDFTWAAENTAAGQGSAQLAVEAWDSSPGHAKTLYGIEFDEVGIAYRYGPIAKGALVLPHLWVAVFGRR</sequence>
<dbReference type="EMBL" id="FNBW01000012">
    <property type="protein sequence ID" value="SDG21489.1"/>
    <property type="molecule type" value="Genomic_DNA"/>
</dbReference>
<evidence type="ECO:0000313" key="2">
    <source>
        <dbReference type="EMBL" id="SDG21489.1"/>
    </source>
</evidence>
<feature type="domain" description="SCP" evidence="1">
    <location>
        <begin position="154"/>
        <end position="260"/>
    </location>
</feature>
<feature type="domain" description="SCP" evidence="1">
    <location>
        <begin position="17"/>
        <end position="71"/>
    </location>
</feature>
<name>A0A8G2EXI8_9PROT</name>
<accession>A0A8G2EXI8</accession>